<sequence>MAPIFPTAAHVAEYLGRGVFNIDPKLYFRVFIASDIIALTVQTGGGGISFGEKPVTDGGITLGQGIVIGGLIIQVISLSIFFTLFMGVIWPSNIIRPKTFGEPNEKEKRLRTFVIVLLVAILLIIGRSAFRVAEYSEGFFGSLVHDEVLFIIFDGFPIAIASTIMVIFHPMRMIPTTPRFPTVTSEELIHMPYEGLRSDDITRV</sequence>
<evidence type="ECO:0000313" key="1">
    <source>
        <dbReference type="EMBL" id="KAJ8120834.1"/>
    </source>
</evidence>
<reference evidence="1" key="1">
    <citation type="submission" date="2022-11" db="EMBL/GenBank/DDBJ databases">
        <title>Genome Sequence of Nemania bipapillata.</title>
        <authorList>
            <person name="Buettner E."/>
        </authorList>
    </citation>
    <scope>NUCLEOTIDE SEQUENCE</scope>
    <source>
        <strain evidence="1">CP14</strain>
    </source>
</reference>
<organism evidence="1 2">
    <name type="scientific">Nemania bipapillata</name>
    <dbReference type="NCBI Taxonomy" id="110536"/>
    <lineage>
        <taxon>Eukaryota</taxon>
        <taxon>Fungi</taxon>
        <taxon>Dikarya</taxon>
        <taxon>Ascomycota</taxon>
        <taxon>Pezizomycotina</taxon>
        <taxon>Sordariomycetes</taxon>
        <taxon>Xylariomycetidae</taxon>
        <taxon>Xylariales</taxon>
        <taxon>Xylariaceae</taxon>
        <taxon>Nemania</taxon>
    </lineage>
</organism>
<proteinExistence type="predicted"/>
<protein>
    <submittedName>
        <fullName evidence="1">Uncharacterized protein</fullName>
    </submittedName>
</protein>
<dbReference type="EMBL" id="JAPESX010000534">
    <property type="protein sequence ID" value="KAJ8120834.1"/>
    <property type="molecule type" value="Genomic_DNA"/>
</dbReference>
<keyword evidence="2" id="KW-1185">Reference proteome</keyword>
<evidence type="ECO:0000313" key="2">
    <source>
        <dbReference type="Proteomes" id="UP001153334"/>
    </source>
</evidence>
<name>A0ACC2J0G8_9PEZI</name>
<gene>
    <name evidence="1" type="ORF">ONZ43_g2560</name>
</gene>
<dbReference type="Proteomes" id="UP001153334">
    <property type="component" value="Unassembled WGS sequence"/>
</dbReference>
<comment type="caution">
    <text evidence="1">The sequence shown here is derived from an EMBL/GenBank/DDBJ whole genome shotgun (WGS) entry which is preliminary data.</text>
</comment>
<accession>A0ACC2J0G8</accession>